<accession>A0AAD7J4T8</accession>
<evidence type="ECO:0000313" key="1">
    <source>
        <dbReference type="EMBL" id="KAJ7756768.1"/>
    </source>
</evidence>
<name>A0AAD7J4T8_9AGAR</name>
<dbReference type="EMBL" id="JARJLG010000060">
    <property type="protein sequence ID" value="KAJ7756768.1"/>
    <property type="molecule type" value="Genomic_DNA"/>
</dbReference>
<dbReference type="Proteomes" id="UP001215280">
    <property type="component" value="Unassembled WGS sequence"/>
</dbReference>
<organism evidence="1 2">
    <name type="scientific">Mycena maculata</name>
    <dbReference type="NCBI Taxonomy" id="230809"/>
    <lineage>
        <taxon>Eukaryota</taxon>
        <taxon>Fungi</taxon>
        <taxon>Dikarya</taxon>
        <taxon>Basidiomycota</taxon>
        <taxon>Agaricomycotina</taxon>
        <taxon>Agaricomycetes</taxon>
        <taxon>Agaricomycetidae</taxon>
        <taxon>Agaricales</taxon>
        <taxon>Marasmiineae</taxon>
        <taxon>Mycenaceae</taxon>
        <taxon>Mycena</taxon>
    </lineage>
</organism>
<gene>
    <name evidence="1" type="ORF">DFH07DRAFT_958906</name>
</gene>
<proteinExistence type="predicted"/>
<evidence type="ECO:0000313" key="2">
    <source>
        <dbReference type="Proteomes" id="UP001215280"/>
    </source>
</evidence>
<dbReference type="AlphaFoldDB" id="A0AAD7J4T8"/>
<protein>
    <submittedName>
        <fullName evidence="1">Uncharacterized protein</fullName>
    </submittedName>
</protein>
<reference evidence="1" key="1">
    <citation type="submission" date="2023-03" db="EMBL/GenBank/DDBJ databases">
        <title>Massive genome expansion in bonnet fungi (Mycena s.s.) driven by repeated elements and novel gene families across ecological guilds.</title>
        <authorList>
            <consortium name="Lawrence Berkeley National Laboratory"/>
            <person name="Harder C.B."/>
            <person name="Miyauchi S."/>
            <person name="Viragh M."/>
            <person name="Kuo A."/>
            <person name="Thoen E."/>
            <person name="Andreopoulos B."/>
            <person name="Lu D."/>
            <person name="Skrede I."/>
            <person name="Drula E."/>
            <person name="Henrissat B."/>
            <person name="Morin E."/>
            <person name="Kohler A."/>
            <person name="Barry K."/>
            <person name="LaButti K."/>
            <person name="Morin E."/>
            <person name="Salamov A."/>
            <person name="Lipzen A."/>
            <person name="Mereny Z."/>
            <person name="Hegedus B."/>
            <person name="Baldrian P."/>
            <person name="Stursova M."/>
            <person name="Weitz H."/>
            <person name="Taylor A."/>
            <person name="Grigoriev I.V."/>
            <person name="Nagy L.G."/>
            <person name="Martin F."/>
            <person name="Kauserud H."/>
        </authorList>
    </citation>
    <scope>NUCLEOTIDE SEQUENCE</scope>
    <source>
        <strain evidence="1">CBHHK188m</strain>
    </source>
</reference>
<keyword evidence="2" id="KW-1185">Reference proteome</keyword>
<comment type="caution">
    <text evidence="1">The sequence shown here is derived from an EMBL/GenBank/DDBJ whole genome shotgun (WGS) entry which is preliminary data.</text>
</comment>
<sequence>MSTSKRTTIPAGLKFNRVDEHPALKRKRQSSAGGDVVTQTSYSAAGKTATASSATRSGAQLPPQWRHICDEIAAANGAVPPPTVLAKFVELHSECLRDFRNAQTSLQKAVATSEKFAAASSTGGVHSSGSAAVKLPHVQVMKAAMGADDDPDVVAARTAAEKDISSASVSSTQYLAALYVAQVEAIRKKVHVTTVADGLAAAFTAYGQSIITSAGGTDLAVWKTVIARLKIVS</sequence>